<reference evidence="4" key="1">
    <citation type="submission" date="2017-09" db="EMBL/GenBank/DDBJ databases">
        <authorList>
            <person name="Feng G."/>
            <person name="Zhu H."/>
        </authorList>
    </citation>
    <scope>NUCLEOTIDE SEQUENCE [LARGE SCALE GENOMIC DNA]</scope>
    <source>
        <strain evidence="4">1PNM-20</strain>
    </source>
</reference>
<comment type="caution">
    <text evidence="3">The sequence shown here is derived from an EMBL/GenBank/DDBJ whole genome shotgun (WGS) entry which is preliminary data.</text>
</comment>
<keyword evidence="3" id="KW-0378">Hydrolase</keyword>
<feature type="domain" description="GIY-YIG" evidence="2">
    <location>
        <begin position="3"/>
        <end position="79"/>
    </location>
</feature>
<dbReference type="Proteomes" id="UP000218151">
    <property type="component" value="Unassembled WGS sequence"/>
</dbReference>
<keyword evidence="3" id="KW-0540">Nuclease</keyword>
<evidence type="ECO:0000313" key="3">
    <source>
        <dbReference type="EMBL" id="PAX07045.1"/>
    </source>
</evidence>
<dbReference type="PROSITE" id="PS50164">
    <property type="entry name" value="GIY_YIG"/>
    <property type="match status" value="1"/>
</dbReference>
<keyword evidence="4" id="KW-1185">Reference proteome</keyword>
<accession>A0A2A2SCW2</accession>
<dbReference type="GO" id="GO:0004519">
    <property type="term" value="F:endonuclease activity"/>
    <property type="evidence" value="ECO:0007669"/>
    <property type="project" value="UniProtKB-KW"/>
</dbReference>
<dbReference type="Gene3D" id="3.40.1440.10">
    <property type="entry name" value="GIY-YIG endonuclease"/>
    <property type="match status" value="1"/>
</dbReference>
<dbReference type="SUPFAM" id="SSF82771">
    <property type="entry name" value="GIY-YIG endonuclease"/>
    <property type="match status" value="1"/>
</dbReference>
<dbReference type="CDD" id="cd10448">
    <property type="entry name" value="GIY-YIG_unchar_3"/>
    <property type="match status" value="1"/>
</dbReference>
<protein>
    <submittedName>
        <fullName evidence="3">Endonuclease</fullName>
    </submittedName>
</protein>
<dbReference type="RefSeq" id="WP_095998869.1">
    <property type="nucleotide sequence ID" value="NZ_NSLI01000004.1"/>
</dbReference>
<organism evidence="3 4">
    <name type="scientific">Sphingomonas lenta</name>
    <dbReference type="NCBI Taxonomy" id="1141887"/>
    <lineage>
        <taxon>Bacteria</taxon>
        <taxon>Pseudomonadati</taxon>
        <taxon>Pseudomonadota</taxon>
        <taxon>Alphaproteobacteria</taxon>
        <taxon>Sphingomonadales</taxon>
        <taxon>Sphingomonadaceae</taxon>
        <taxon>Sphingomonas</taxon>
    </lineage>
</organism>
<sequence>MTPQPMFYILTNQKQGALYAGVTRWPMQRIHQHRTGIIEGFSKRYGTAYLIYFELFEAIVDAISREKQIKNWRRAWKVELIEKSNPTWRDLALDLGFAPVCEPRWTRMDPGAGFPARYYFAGVP</sequence>
<dbReference type="InterPro" id="IPR035901">
    <property type="entry name" value="GIY-YIG_endonuc_sf"/>
</dbReference>
<evidence type="ECO:0000259" key="2">
    <source>
        <dbReference type="PROSITE" id="PS50164"/>
    </source>
</evidence>
<dbReference type="EMBL" id="NSLI01000004">
    <property type="protein sequence ID" value="PAX07045.1"/>
    <property type="molecule type" value="Genomic_DNA"/>
</dbReference>
<name>A0A2A2SCW2_9SPHN</name>
<dbReference type="AlphaFoldDB" id="A0A2A2SCW2"/>
<dbReference type="PANTHER" id="PTHR34477">
    <property type="entry name" value="UPF0213 PROTEIN YHBQ"/>
    <property type="match status" value="1"/>
</dbReference>
<dbReference type="PANTHER" id="PTHR34477:SF5">
    <property type="entry name" value="BSL5627 PROTEIN"/>
    <property type="match status" value="1"/>
</dbReference>
<dbReference type="InterPro" id="IPR000305">
    <property type="entry name" value="GIY-YIG_endonuc"/>
</dbReference>
<proteinExistence type="inferred from homology"/>
<comment type="similarity">
    <text evidence="1">Belongs to the UPF0213 family.</text>
</comment>
<dbReference type="SMART" id="SM00465">
    <property type="entry name" value="GIYc"/>
    <property type="match status" value="1"/>
</dbReference>
<dbReference type="OrthoDB" id="287318at2"/>
<dbReference type="InterPro" id="IPR050190">
    <property type="entry name" value="UPF0213_domain"/>
</dbReference>
<gene>
    <name evidence="3" type="ORF">CKY28_13410</name>
</gene>
<evidence type="ECO:0000256" key="1">
    <source>
        <dbReference type="ARBA" id="ARBA00007435"/>
    </source>
</evidence>
<dbReference type="Pfam" id="PF01541">
    <property type="entry name" value="GIY-YIG"/>
    <property type="match status" value="1"/>
</dbReference>
<evidence type="ECO:0000313" key="4">
    <source>
        <dbReference type="Proteomes" id="UP000218151"/>
    </source>
</evidence>
<keyword evidence="3" id="KW-0255">Endonuclease</keyword>